<organism evidence="10 11">
    <name type="scientific">Paenarthrobacter nicotinovorans</name>
    <name type="common">Arthrobacter nicotinovorans</name>
    <dbReference type="NCBI Taxonomy" id="29320"/>
    <lineage>
        <taxon>Bacteria</taxon>
        <taxon>Bacillati</taxon>
        <taxon>Actinomycetota</taxon>
        <taxon>Actinomycetes</taxon>
        <taxon>Micrococcales</taxon>
        <taxon>Micrococcaceae</taxon>
        <taxon>Paenarthrobacter</taxon>
    </lineage>
</organism>
<dbReference type="PANTHER" id="PTHR42709:SF6">
    <property type="entry name" value="UNDECAPRENYL PHOSPHATE TRANSPORTER A"/>
    <property type="match status" value="1"/>
</dbReference>
<evidence type="ECO:0000256" key="4">
    <source>
        <dbReference type="ARBA" id="ARBA00022692"/>
    </source>
</evidence>
<evidence type="ECO:0000256" key="7">
    <source>
        <dbReference type="SAM" id="MobiDB-lite"/>
    </source>
</evidence>
<comment type="similarity">
    <text evidence="2">Belongs to the DedA family.</text>
</comment>
<protein>
    <submittedName>
        <fullName evidence="10">Membrane protein DedA with SNARE-associated domain</fullName>
    </submittedName>
</protein>
<dbReference type="PANTHER" id="PTHR42709">
    <property type="entry name" value="ALKALINE PHOSPHATASE LIKE PROTEIN"/>
    <property type="match status" value="1"/>
</dbReference>
<evidence type="ECO:0000259" key="9">
    <source>
        <dbReference type="Pfam" id="PF09335"/>
    </source>
</evidence>
<accession>A0ABT9TMC1</accession>
<evidence type="ECO:0000256" key="2">
    <source>
        <dbReference type="ARBA" id="ARBA00010792"/>
    </source>
</evidence>
<keyword evidence="3" id="KW-1003">Cell membrane</keyword>
<keyword evidence="6 8" id="KW-0472">Membrane</keyword>
<evidence type="ECO:0000313" key="10">
    <source>
        <dbReference type="EMBL" id="MDQ0102191.1"/>
    </source>
</evidence>
<evidence type="ECO:0000313" key="11">
    <source>
        <dbReference type="Proteomes" id="UP001244563"/>
    </source>
</evidence>
<evidence type="ECO:0000256" key="3">
    <source>
        <dbReference type="ARBA" id="ARBA00022475"/>
    </source>
</evidence>
<dbReference type="Proteomes" id="UP001244563">
    <property type="component" value="Unassembled WGS sequence"/>
</dbReference>
<dbReference type="InterPro" id="IPR051311">
    <property type="entry name" value="DedA_domain"/>
</dbReference>
<feature type="domain" description="VTT" evidence="9">
    <location>
        <begin position="30"/>
        <end position="156"/>
    </location>
</feature>
<proteinExistence type="inferred from homology"/>
<feature type="transmembrane region" description="Helical" evidence="8">
    <location>
        <begin position="12"/>
        <end position="30"/>
    </location>
</feature>
<gene>
    <name evidence="10" type="ORF">J2T10_001837</name>
</gene>
<keyword evidence="11" id="KW-1185">Reference proteome</keyword>
<comment type="caution">
    <text evidence="10">The sequence shown here is derived from an EMBL/GenBank/DDBJ whole genome shotgun (WGS) entry which is preliminary data.</text>
</comment>
<evidence type="ECO:0000256" key="6">
    <source>
        <dbReference type="ARBA" id="ARBA00023136"/>
    </source>
</evidence>
<sequence length="219" mass="23237">MDITAPETWGSAIYLWIVPIVLGDAIFPPIPSEMVVITGGALAADGHANFWLILFLAAFASWLGDMAVFLLFKRRISHVLDRWSWGRRVHRGIHEAIAKAGRSSTYGTIIGARFIPGGRLATSAAAGIANVSVRGFGLCASLGGVLWAVWQVGLGYFTGSTTKLPFWASSLIGVGVGLVIGVVVGLIVTRRRGTRSPVDEPFDGDAPGDVARPEEGLQP</sequence>
<feature type="transmembrane region" description="Helical" evidence="8">
    <location>
        <begin position="136"/>
        <end position="158"/>
    </location>
</feature>
<dbReference type="InterPro" id="IPR032816">
    <property type="entry name" value="VTT_dom"/>
</dbReference>
<dbReference type="RefSeq" id="WP_035733737.1">
    <property type="nucleotide sequence ID" value="NZ_BDDW01000006.1"/>
</dbReference>
<reference evidence="10 11" key="1">
    <citation type="submission" date="2023-07" db="EMBL/GenBank/DDBJ databases">
        <title>Sorghum-associated microbial communities from plants grown in Nebraska, USA.</title>
        <authorList>
            <person name="Schachtman D."/>
        </authorList>
    </citation>
    <scope>NUCLEOTIDE SEQUENCE [LARGE SCALE GENOMIC DNA]</scope>
    <source>
        <strain evidence="10 11">CC523</strain>
    </source>
</reference>
<evidence type="ECO:0000256" key="8">
    <source>
        <dbReference type="SAM" id="Phobius"/>
    </source>
</evidence>
<feature type="transmembrane region" description="Helical" evidence="8">
    <location>
        <begin position="164"/>
        <end position="188"/>
    </location>
</feature>
<name>A0ABT9TMC1_PAENI</name>
<feature type="region of interest" description="Disordered" evidence="7">
    <location>
        <begin position="194"/>
        <end position="219"/>
    </location>
</feature>
<evidence type="ECO:0000256" key="5">
    <source>
        <dbReference type="ARBA" id="ARBA00022989"/>
    </source>
</evidence>
<dbReference type="GeneID" id="84016843"/>
<keyword evidence="5 8" id="KW-1133">Transmembrane helix</keyword>
<feature type="transmembrane region" description="Helical" evidence="8">
    <location>
        <begin position="50"/>
        <end position="72"/>
    </location>
</feature>
<keyword evidence="4 8" id="KW-0812">Transmembrane</keyword>
<dbReference type="EMBL" id="JAUSSW010000004">
    <property type="protein sequence ID" value="MDQ0102191.1"/>
    <property type="molecule type" value="Genomic_DNA"/>
</dbReference>
<evidence type="ECO:0000256" key="1">
    <source>
        <dbReference type="ARBA" id="ARBA00004651"/>
    </source>
</evidence>
<dbReference type="Pfam" id="PF09335">
    <property type="entry name" value="VTT_dom"/>
    <property type="match status" value="1"/>
</dbReference>
<comment type="subcellular location">
    <subcellularLocation>
        <location evidence="1">Cell membrane</location>
        <topology evidence="1">Multi-pass membrane protein</topology>
    </subcellularLocation>
</comment>